<dbReference type="KEGG" id="lak:106172645"/>
<dbReference type="InParanoid" id="A0A1S3JEX8"/>
<evidence type="ECO:0000256" key="8">
    <source>
        <dbReference type="SAM" id="MobiDB-lite"/>
    </source>
</evidence>
<dbReference type="InterPro" id="IPR021990">
    <property type="entry name" value="Mediator_Med12_LCEWAV"/>
</dbReference>
<organism evidence="10 11">
    <name type="scientific">Lingula anatina</name>
    <name type="common">Brachiopod</name>
    <name type="synonym">Lingula unguis</name>
    <dbReference type="NCBI Taxonomy" id="7574"/>
    <lineage>
        <taxon>Eukaryota</taxon>
        <taxon>Metazoa</taxon>
        <taxon>Spiralia</taxon>
        <taxon>Lophotrochozoa</taxon>
        <taxon>Brachiopoda</taxon>
        <taxon>Linguliformea</taxon>
        <taxon>Lingulata</taxon>
        <taxon>Lingulida</taxon>
        <taxon>Linguloidea</taxon>
        <taxon>Lingulidae</taxon>
        <taxon>Lingula</taxon>
    </lineage>
</organism>
<evidence type="ECO:0000256" key="4">
    <source>
        <dbReference type="ARBA" id="ARBA00023015"/>
    </source>
</evidence>
<proteinExistence type="inferred from homology"/>
<dbReference type="GO" id="GO:0003713">
    <property type="term" value="F:transcription coactivator activity"/>
    <property type="evidence" value="ECO:0007669"/>
    <property type="project" value="TreeGrafter"/>
</dbReference>
<keyword evidence="5" id="KW-0010">Activator</keyword>
<feature type="domain" description="Mediator complex subunit Med12" evidence="9">
    <location>
        <begin position="100"/>
        <end position="160"/>
    </location>
</feature>
<feature type="compositionally biased region" description="Polar residues" evidence="8">
    <location>
        <begin position="181"/>
        <end position="212"/>
    </location>
</feature>
<name>A0A1S3JEX8_LINAN</name>
<keyword evidence="6" id="KW-0804">Transcription</keyword>
<keyword evidence="4" id="KW-0805">Transcription regulation</keyword>
<dbReference type="GO" id="GO:0045944">
    <property type="term" value="P:positive regulation of transcription by RNA polymerase II"/>
    <property type="evidence" value="ECO:0007669"/>
    <property type="project" value="TreeGrafter"/>
</dbReference>
<dbReference type="SMART" id="SM01281">
    <property type="entry name" value="Med12"/>
    <property type="match status" value="1"/>
</dbReference>
<evidence type="ECO:0000313" key="11">
    <source>
        <dbReference type="RefSeq" id="XP_013408893.1"/>
    </source>
</evidence>
<dbReference type="PANTHER" id="PTHR46007">
    <property type="entry name" value="MEDIATOR OF RNA POLYMERASE II TRANSCRIPTION SUBUNIT 12"/>
    <property type="match status" value="1"/>
</dbReference>
<sequence>MAAFPSQDNRSLKKPRLGPPDVYPQEHRQKEDELTHVSVKQGFNNIPHFNDEYGSAKHVTVMQMQNAIGSSLSAIIAKKTDLNTLQDTGKKKPIINTKDNFWPVTARSKQAIENWFKDLAGSKPLTQIGRKVPVFNKREEIFTTLCEYNVPLIRAAWFLKMNNAYTVAMNESKTKSKKQNIDPSSGKKQNIDPSSGKKQNIDPSSGKKQNIDPSSDWTITIYRFLKEHLSKIIEHYHGGSSGPQTSFLTATQTSHVDIDLALKQWQYTTRLARHMYEEGLLDRHEFLIWLVDTVDKLKSPDDNVLKLLLMQVLQYVDEITCAQSISRKLAHFCCKKLALMCNETGYSTPRSQSPLVTANANGQLTTTSAPQPNPVLGAFGEYTSCSQHRGLLLGLSAVLQTIVLKCPSAVVWNNLGEGKSASVLCGSPLDLLPCAPSSLPMPPGPNNAELRALIRSAEHQIKLRGQAAEVRWSSDKCQQSTIGFTISRILGALESLDRQNFERVEQTASLDTLYNKIFAAGQSKDQEPVSTDEATVNLLCEWAVSVKRSGCHRAIVVAKLLERRQNELTSELQESEILDEKDSLGSEAMAPSGLPIFQNLLIQYLDHRAPVLDESPSAENRTAFSNLISLFCELIRHDVFSHDAYMCTLISRGDLEASPPMHTAPGDSLGELASVKSENPSVKPEAAQEEQKMDVDTDTFDPDYDIFAFRDDPKSPDMNVDHSTQMLWELQEHLGKISPVGGAIGIRIGLVLSANFELVTSCCLGYLECLGIESIKVISLHSSWLRQQDVICTFSFKLTTMHG</sequence>
<evidence type="ECO:0000256" key="2">
    <source>
        <dbReference type="ARBA" id="ARBA00010289"/>
    </source>
</evidence>
<keyword evidence="7" id="KW-0539">Nucleus</keyword>
<keyword evidence="3" id="KW-0678">Repressor</keyword>
<reference evidence="11" key="1">
    <citation type="submission" date="2025-08" db="UniProtKB">
        <authorList>
            <consortium name="RefSeq"/>
        </authorList>
    </citation>
    <scope>IDENTIFICATION</scope>
    <source>
        <tissue evidence="11">Gonads</tissue>
    </source>
</reference>
<evidence type="ECO:0000256" key="3">
    <source>
        <dbReference type="ARBA" id="ARBA00022491"/>
    </source>
</evidence>
<feature type="region of interest" description="Disordered" evidence="8">
    <location>
        <begin position="171"/>
        <end position="212"/>
    </location>
</feature>
<dbReference type="GO" id="GO:0016592">
    <property type="term" value="C:mediator complex"/>
    <property type="evidence" value="ECO:0007669"/>
    <property type="project" value="InterPro"/>
</dbReference>
<comment type="subcellular location">
    <subcellularLocation>
        <location evidence="1">Nucleus</location>
    </subcellularLocation>
</comment>
<dbReference type="OrthoDB" id="20828at2759"/>
<dbReference type="Proteomes" id="UP000085678">
    <property type="component" value="Unplaced"/>
</dbReference>
<evidence type="ECO:0000256" key="6">
    <source>
        <dbReference type="ARBA" id="ARBA00023163"/>
    </source>
</evidence>
<feature type="region of interest" description="Disordered" evidence="8">
    <location>
        <begin position="1"/>
        <end position="31"/>
    </location>
</feature>
<dbReference type="RefSeq" id="XP_013408893.1">
    <property type="nucleotide sequence ID" value="XM_013553439.1"/>
</dbReference>
<evidence type="ECO:0000313" key="10">
    <source>
        <dbReference type="Proteomes" id="UP000085678"/>
    </source>
</evidence>
<evidence type="ECO:0000259" key="9">
    <source>
        <dbReference type="SMART" id="SM01281"/>
    </source>
</evidence>
<dbReference type="AlphaFoldDB" id="A0A1S3JEX8"/>
<gene>
    <name evidence="11" type="primary">LOC106172645</name>
</gene>
<evidence type="ECO:0000256" key="7">
    <source>
        <dbReference type="ARBA" id="ARBA00023242"/>
    </source>
</evidence>
<dbReference type="STRING" id="7574.A0A1S3JEX8"/>
<dbReference type="Pfam" id="PF09497">
    <property type="entry name" value="Med12"/>
    <property type="match status" value="1"/>
</dbReference>
<dbReference type="InterPro" id="IPR019035">
    <property type="entry name" value="Mediator_Med12"/>
</dbReference>
<keyword evidence="10" id="KW-1185">Reference proteome</keyword>
<accession>A0A1S3JEX8</accession>
<dbReference type="GeneID" id="106172645"/>
<dbReference type="Pfam" id="PF12145">
    <property type="entry name" value="Med12-LCEWAV"/>
    <property type="match status" value="1"/>
</dbReference>
<dbReference type="PANTHER" id="PTHR46007:SF11">
    <property type="entry name" value="MEDIATOR OF RNA POLYMERASE II TRANSCRIPTION SUBUNIT 12"/>
    <property type="match status" value="1"/>
</dbReference>
<protein>
    <submittedName>
        <fullName evidence="11">Mediator of RNA polymerase II transcription subunit 12-like protein</fullName>
    </submittedName>
</protein>
<evidence type="ECO:0000256" key="1">
    <source>
        <dbReference type="ARBA" id="ARBA00004123"/>
    </source>
</evidence>
<evidence type="ECO:0000256" key="5">
    <source>
        <dbReference type="ARBA" id="ARBA00023159"/>
    </source>
</evidence>
<comment type="similarity">
    <text evidence="2">Belongs to the Mediator complex subunit 12 family.</text>
</comment>
<dbReference type="InterPro" id="IPR051647">
    <property type="entry name" value="Mediator_comp_sub12"/>
</dbReference>